<feature type="DNA-binding region" description="H-T-H motif" evidence="4">
    <location>
        <begin position="29"/>
        <end position="48"/>
    </location>
</feature>
<evidence type="ECO:0000256" key="3">
    <source>
        <dbReference type="ARBA" id="ARBA00023163"/>
    </source>
</evidence>
<sequence>MGRQLEFDRAEAVALAVEAFWFNGYQALPALELADAMGVAKSSLYNTFGSKKTLFLEALDHYAQAQRARVVRMTQKADIQSELRRLLLDVACDNSAGRGCLLVNTATELGIRDLDVQHHVKAGLNGMIQAFEEVIRAGQANGEIGPHIVPAERAFIFVAGISGLRVLAKSGFTGKQLQPIIENLLSGIGG</sequence>
<keyword evidence="2 4" id="KW-0238">DNA-binding</keyword>
<dbReference type="RefSeq" id="WP_163960583.1">
    <property type="nucleotide sequence ID" value="NZ_JAAIVB010000011.1"/>
</dbReference>
<dbReference type="AlphaFoldDB" id="A0A6B3SHE8"/>
<feature type="domain" description="HTH tetR-type" evidence="5">
    <location>
        <begin position="6"/>
        <end position="66"/>
    </location>
</feature>
<accession>A0A6B3SHE8</accession>
<dbReference type="Pfam" id="PF16925">
    <property type="entry name" value="TetR_C_13"/>
    <property type="match status" value="1"/>
</dbReference>
<evidence type="ECO:0000313" key="6">
    <source>
        <dbReference type="EMBL" id="NEX60080.1"/>
    </source>
</evidence>
<name>A0A6B3SHE8_9BURK</name>
<evidence type="ECO:0000259" key="5">
    <source>
        <dbReference type="PROSITE" id="PS50977"/>
    </source>
</evidence>
<dbReference type="InterPro" id="IPR011075">
    <property type="entry name" value="TetR_C"/>
</dbReference>
<evidence type="ECO:0000313" key="7">
    <source>
        <dbReference type="Proteomes" id="UP000482155"/>
    </source>
</evidence>
<dbReference type="GO" id="GO:0003677">
    <property type="term" value="F:DNA binding"/>
    <property type="evidence" value="ECO:0007669"/>
    <property type="project" value="UniProtKB-UniRule"/>
</dbReference>
<reference evidence="6 7" key="1">
    <citation type="submission" date="2020-02" db="EMBL/GenBank/DDBJ databases">
        <authorList>
            <person name="Kim M.K."/>
        </authorList>
    </citation>
    <scope>NUCLEOTIDE SEQUENCE [LARGE SCALE GENOMIC DNA]</scope>
    <source>
        <strain evidence="6 7">17J57-3</strain>
    </source>
</reference>
<dbReference type="PANTHER" id="PTHR47506:SF10">
    <property type="entry name" value="TRANSCRIPTIONAL REGULATORY PROTEIN"/>
    <property type="match status" value="1"/>
</dbReference>
<dbReference type="EMBL" id="JAAIVB010000011">
    <property type="protein sequence ID" value="NEX60080.1"/>
    <property type="molecule type" value="Genomic_DNA"/>
</dbReference>
<keyword evidence="3" id="KW-0804">Transcription</keyword>
<evidence type="ECO:0000256" key="1">
    <source>
        <dbReference type="ARBA" id="ARBA00023015"/>
    </source>
</evidence>
<evidence type="ECO:0000256" key="4">
    <source>
        <dbReference type="PROSITE-ProRule" id="PRU00335"/>
    </source>
</evidence>
<keyword evidence="7" id="KW-1185">Reference proteome</keyword>
<gene>
    <name evidence="6" type="ORF">G3574_03220</name>
</gene>
<dbReference type="Proteomes" id="UP000482155">
    <property type="component" value="Unassembled WGS sequence"/>
</dbReference>
<dbReference type="SUPFAM" id="SSF46689">
    <property type="entry name" value="Homeodomain-like"/>
    <property type="match status" value="1"/>
</dbReference>
<dbReference type="InterPro" id="IPR001647">
    <property type="entry name" value="HTH_TetR"/>
</dbReference>
<comment type="caution">
    <text evidence="6">The sequence shown here is derived from an EMBL/GenBank/DDBJ whole genome shotgun (WGS) entry which is preliminary data.</text>
</comment>
<dbReference type="InterPro" id="IPR036271">
    <property type="entry name" value="Tet_transcr_reg_TetR-rel_C_sf"/>
</dbReference>
<dbReference type="InterPro" id="IPR009057">
    <property type="entry name" value="Homeodomain-like_sf"/>
</dbReference>
<dbReference type="Pfam" id="PF00440">
    <property type="entry name" value="TetR_N"/>
    <property type="match status" value="1"/>
</dbReference>
<protein>
    <submittedName>
        <fullName evidence="6">TetR/AcrR family transcriptional regulator</fullName>
    </submittedName>
</protein>
<organism evidence="6 7">
    <name type="scientific">Noviherbaspirillum galbum</name>
    <dbReference type="NCBI Taxonomy" id="2709383"/>
    <lineage>
        <taxon>Bacteria</taxon>
        <taxon>Pseudomonadati</taxon>
        <taxon>Pseudomonadota</taxon>
        <taxon>Betaproteobacteria</taxon>
        <taxon>Burkholderiales</taxon>
        <taxon>Oxalobacteraceae</taxon>
        <taxon>Noviherbaspirillum</taxon>
    </lineage>
</organism>
<dbReference type="PROSITE" id="PS50977">
    <property type="entry name" value="HTH_TETR_2"/>
    <property type="match status" value="1"/>
</dbReference>
<evidence type="ECO:0000256" key="2">
    <source>
        <dbReference type="ARBA" id="ARBA00023125"/>
    </source>
</evidence>
<dbReference type="PANTHER" id="PTHR47506">
    <property type="entry name" value="TRANSCRIPTIONAL REGULATORY PROTEIN"/>
    <property type="match status" value="1"/>
</dbReference>
<proteinExistence type="predicted"/>
<dbReference type="Gene3D" id="1.10.10.60">
    <property type="entry name" value="Homeodomain-like"/>
    <property type="match status" value="1"/>
</dbReference>
<keyword evidence="1" id="KW-0805">Transcription regulation</keyword>
<dbReference type="Gene3D" id="1.10.357.10">
    <property type="entry name" value="Tetracycline Repressor, domain 2"/>
    <property type="match status" value="1"/>
</dbReference>
<dbReference type="SUPFAM" id="SSF48498">
    <property type="entry name" value="Tetracyclin repressor-like, C-terminal domain"/>
    <property type="match status" value="1"/>
</dbReference>